<gene>
    <name evidence="1" type="ORF">PENSTE_c002G00743</name>
</gene>
<protein>
    <submittedName>
        <fullName evidence="1">Uncharacterized protein</fullName>
    </submittedName>
</protein>
<reference evidence="2" key="1">
    <citation type="journal article" date="2017" name="Nat. Microbiol.">
        <title>Global analysis of biosynthetic gene clusters reveals vast potential of secondary metabolite production in Penicillium species.</title>
        <authorList>
            <person name="Nielsen J.C."/>
            <person name="Grijseels S."/>
            <person name="Prigent S."/>
            <person name="Ji B."/>
            <person name="Dainat J."/>
            <person name="Nielsen K.F."/>
            <person name="Frisvad J.C."/>
            <person name="Workman M."/>
            <person name="Nielsen J."/>
        </authorList>
    </citation>
    <scope>NUCLEOTIDE SEQUENCE [LARGE SCALE GENOMIC DNA]</scope>
    <source>
        <strain evidence="2">IBT 24891</strain>
    </source>
</reference>
<evidence type="ECO:0000313" key="1">
    <source>
        <dbReference type="EMBL" id="OQE30065.1"/>
    </source>
</evidence>
<evidence type="ECO:0000313" key="2">
    <source>
        <dbReference type="Proteomes" id="UP000191285"/>
    </source>
</evidence>
<dbReference type="AlphaFoldDB" id="A0A1V6TUK0"/>
<sequence length="296" mass="32625">MEEEEAFDITIQLNTDEDHRGYHRRNAPGEIQRPDIVDDFCKDLLVKARIDRIVHGQESPNGKPATLIVFAFRFHGLDYRRRLRQATISVPFEDKQKRGADSDPVVIGLWPDGDYTLGDEIPVDEETTRGAELGGNLGATNGGIQAIARWEKKKSQRKNMRASLTGSMVLQGREFGSDNAIRVTVQENPASSSGLVTDLRAAVLLRRDNDKDLFVGSVGVSAKGHFSYNIIRGLRDISGGTPPNDPVVFKPGKQYMRPNVRGKLADKIDENNLGSVKLEDLTGALSTTLIVTTATQ</sequence>
<keyword evidence="2" id="KW-1185">Reference proteome</keyword>
<comment type="caution">
    <text evidence="1">The sequence shown here is derived from an EMBL/GenBank/DDBJ whole genome shotgun (WGS) entry which is preliminary data.</text>
</comment>
<dbReference type="EMBL" id="MLKD01000002">
    <property type="protein sequence ID" value="OQE30065.1"/>
    <property type="molecule type" value="Genomic_DNA"/>
</dbReference>
<dbReference type="STRING" id="303698.A0A1V6TUK0"/>
<name>A0A1V6TUK0_9EURO</name>
<accession>A0A1V6TUK0</accession>
<organism evidence="1 2">
    <name type="scientific">Penicillium steckii</name>
    <dbReference type="NCBI Taxonomy" id="303698"/>
    <lineage>
        <taxon>Eukaryota</taxon>
        <taxon>Fungi</taxon>
        <taxon>Dikarya</taxon>
        <taxon>Ascomycota</taxon>
        <taxon>Pezizomycotina</taxon>
        <taxon>Eurotiomycetes</taxon>
        <taxon>Eurotiomycetidae</taxon>
        <taxon>Eurotiales</taxon>
        <taxon>Aspergillaceae</taxon>
        <taxon>Penicillium</taxon>
    </lineage>
</organism>
<dbReference type="Proteomes" id="UP000191285">
    <property type="component" value="Unassembled WGS sequence"/>
</dbReference>
<proteinExistence type="predicted"/>
<dbReference type="OrthoDB" id="4352007at2759"/>